<dbReference type="Proteomes" id="UP001342314">
    <property type="component" value="Unassembled WGS sequence"/>
</dbReference>
<accession>A0AAV5GDK9</accession>
<dbReference type="EMBL" id="BQKY01000001">
    <property type="protein sequence ID" value="GJN87422.1"/>
    <property type="molecule type" value="Genomic_DNA"/>
</dbReference>
<reference evidence="2 3" key="1">
    <citation type="submission" date="2021-12" db="EMBL/GenBank/DDBJ databases">
        <title>High titer production of polyol ester of fatty acids by Rhodotorula paludigena BS15 towards product separation-free biomass refinery.</title>
        <authorList>
            <person name="Mano J."/>
            <person name="Ono H."/>
            <person name="Tanaka T."/>
            <person name="Naito K."/>
            <person name="Sushida H."/>
            <person name="Ike M."/>
            <person name="Tokuyasu K."/>
            <person name="Kitaoka M."/>
        </authorList>
    </citation>
    <scope>NUCLEOTIDE SEQUENCE [LARGE SCALE GENOMIC DNA]</scope>
    <source>
        <strain evidence="2 3">BS15</strain>
    </source>
</reference>
<evidence type="ECO:0000313" key="2">
    <source>
        <dbReference type="EMBL" id="GJN87422.1"/>
    </source>
</evidence>
<evidence type="ECO:0000256" key="1">
    <source>
        <dbReference type="SAM" id="SignalP"/>
    </source>
</evidence>
<feature type="chain" id="PRO_5043966376" evidence="1">
    <location>
        <begin position="19"/>
        <end position="402"/>
    </location>
</feature>
<feature type="signal peptide" evidence="1">
    <location>
        <begin position="1"/>
        <end position="18"/>
    </location>
</feature>
<keyword evidence="1" id="KW-0732">Signal</keyword>
<sequence>MLVKSLAAASFLSASALAAPLVARDTCVAGTTELWSSSSAYVCVDTTSVVDSGLALVDVGLEIAETLAKDVADWLTTHVEVQVAVSRLARRDGVNADGQLTTGVNVAGTTAGVGASGAAAVDGSGVHASGGAAVDANVPGIATASGDAAAGVAVDGNGVAAGVTGGANADVAGSQVGAAANVGAQVNGDGVAVGAQAGADADVLGLINAQVGAQAGAALSPEQLAVALQGTANALGGTVNALVNGTLNAALTGLNVAGGLTVDLSALLLGLLGINVGAQAKVGISARSINLGGQVATLVGGSATYLSTGLIGSLTLDWQTASSSSSKRDTSLVHTTYWAPNSSVDAAALSWDETYQLVLHSFTALPSGASEVCGYFGGNTALGAFHHWTGVSAQLDTCASLA</sequence>
<protein>
    <submittedName>
        <fullName evidence="2">Uncharacterized protein</fullName>
    </submittedName>
</protein>
<name>A0AAV5GDK9_9BASI</name>
<dbReference type="AlphaFoldDB" id="A0AAV5GDK9"/>
<gene>
    <name evidence="2" type="ORF">Rhopal_000371-T1</name>
</gene>
<keyword evidence="3" id="KW-1185">Reference proteome</keyword>
<evidence type="ECO:0000313" key="3">
    <source>
        <dbReference type="Proteomes" id="UP001342314"/>
    </source>
</evidence>
<organism evidence="2 3">
    <name type="scientific">Rhodotorula paludigena</name>
    <dbReference type="NCBI Taxonomy" id="86838"/>
    <lineage>
        <taxon>Eukaryota</taxon>
        <taxon>Fungi</taxon>
        <taxon>Dikarya</taxon>
        <taxon>Basidiomycota</taxon>
        <taxon>Pucciniomycotina</taxon>
        <taxon>Microbotryomycetes</taxon>
        <taxon>Sporidiobolales</taxon>
        <taxon>Sporidiobolaceae</taxon>
        <taxon>Rhodotorula</taxon>
    </lineage>
</organism>
<comment type="caution">
    <text evidence="2">The sequence shown here is derived from an EMBL/GenBank/DDBJ whole genome shotgun (WGS) entry which is preliminary data.</text>
</comment>
<proteinExistence type="predicted"/>